<comment type="caution">
    <text evidence="2">The sequence shown here is derived from an EMBL/GenBank/DDBJ whole genome shotgun (WGS) entry which is preliminary data.</text>
</comment>
<evidence type="ECO:0000313" key="2">
    <source>
        <dbReference type="EMBL" id="PKY01031.1"/>
    </source>
</evidence>
<accession>A0A2I1CTU1</accession>
<organism evidence="2 3">
    <name type="scientific">Aspergillus campestris (strain IBT 28561)</name>
    <dbReference type="NCBI Taxonomy" id="1392248"/>
    <lineage>
        <taxon>Eukaryota</taxon>
        <taxon>Fungi</taxon>
        <taxon>Dikarya</taxon>
        <taxon>Ascomycota</taxon>
        <taxon>Pezizomycotina</taxon>
        <taxon>Eurotiomycetes</taxon>
        <taxon>Eurotiomycetidae</taxon>
        <taxon>Eurotiales</taxon>
        <taxon>Aspergillaceae</taxon>
        <taxon>Aspergillus</taxon>
        <taxon>Aspergillus subgen. Circumdati</taxon>
    </lineage>
</organism>
<dbReference type="RefSeq" id="XP_024689625.1">
    <property type="nucleotide sequence ID" value="XM_024842023.1"/>
</dbReference>
<keyword evidence="3" id="KW-1185">Reference proteome</keyword>
<reference evidence="2" key="1">
    <citation type="submission" date="2016-12" db="EMBL/GenBank/DDBJ databases">
        <title>The genomes of Aspergillus section Nigri reveals drivers in fungal speciation.</title>
        <authorList>
            <consortium name="DOE Joint Genome Institute"/>
            <person name="Vesth T.C."/>
            <person name="Nybo J."/>
            <person name="Theobald S."/>
            <person name="Brandl J."/>
            <person name="Frisvad J.C."/>
            <person name="Nielsen K.F."/>
            <person name="Lyhne E.K."/>
            <person name="Kogle M.E."/>
            <person name="Kuo A."/>
            <person name="Riley R."/>
            <person name="Clum A."/>
            <person name="Nolan M."/>
            <person name="Lipzen A."/>
            <person name="Salamov A."/>
            <person name="Henrissat B."/>
            <person name="Wiebenga A."/>
            <person name="De vries R.P."/>
            <person name="Grigoriev I.V."/>
            <person name="Mortensen U.H."/>
            <person name="Andersen M.R."/>
            <person name="Baker S.E."/>
        </authorList>
    </citation>
    <scope>NUCLEOTIDE SEQUENCE</scope>
    <source>
        <strain evidence="2">IBT 28561</strain>
    </source>
</reference>
<dbReference type="VEuPathDB" id="FungiDB:P168DRAFT_58319"/>
<sequence length="72" mass="7867">MAEPKPTVKLDPGASHSPPLALRVYWNGQGLADQWDPSTTRLPSRQPPVPHVRQSSATHPSMARQPPRPAPD</sequence>
<evidence type="ECO:0000313" key="3">
    <source>
        <dbReference type="Proteomes" id="UP000234254"/>
    </source>
</evidence>
<protein>
    <submittedName>
        <fullName evidence="2">Uncharacterized protein</fullName>
    </submittedName>
</protein>
<dbReference type="AlphaFoldDB" id="A0A2I1CTU1"/>
<dbReference type="Proteomes" id="UP000234254">
    <property type="component" value="Unassembled WGS sequence"/>
</dbReference>
<dbReference type="EMBL" id="MSFM01000012">
    <property type="protein sequence ID" value="PKY01031.1"/>
    <property type="molecule type" value="Genomic_DNA"/>
</dbReference>
<proteinExistence type="predicted"/>
<dbReference type="GeneID" id="36549552"/>
<gene>
    <name evidence="2" type="ORF">P168DRAFT_58319</name>
</gene>
<name>A0A2I1CTU1_ASPC2</name>
<evidence type="ECO:0000256" key="1">
    <source>
        <dbReference type="SAM" id="MobiDB-lite"/>
    </source>
</evidence>
<feature type="region of interest" description="Disordered" evidence="1">
    <location>
        <begin position="31"/>
        <end position="72"/>
    </location>
</feature>